<evidence type="ECO:0000256" key="18">
    <source>
        <dbReference type="ARBA" id="ARBA00036239"/>
    </source>
</evidence>
<dbReference type="InterPro" id="IPR018000">
    <property type="entry name" value="Neurotransmitter_ion_chnl_CS"/>
</dbReference>
<comment type="similarity">
    <text evidence="19">Belongs to the ligand-gated ion channel (TC 1.A.9) family.</text>
</comment>
<keyword evidence="22" id="KW-1185">Reference proteome</keyword>
<dbReference type="AlphaFoldDB" id="A0A811ZDE8"/>
<keyword evidence="12" id="KW-0325">Glycoprotein</keyword>
<organism evidence="21 22">
    <name type="scientific">Nyctereutes procyonoides</name>
    <name type="common">Raccoon dog</name>
    <name type="synonym">Canis procyonoides</name>
    <dbReference type="NCBI Taxonomy" id="34880"/>
    <lineage>
        <taxon>Eukaryota</taxon>
        <taxon>Metazoa</taxon>
        <taxon>Chordata</taxon>
        <taxon>Craniata</taxon>
        <taxon>Vertebrata</taxon>
        <taxon>Euteleostomi</taxon>
        <taxon>Mammalia</taxon>
        <taxon>Eutheria</taxon>
        <taxon>Laurasiatheria</taxon>
        <taxon>Carnivora</taxon>
        <taxon>Caniformia</taxon>
        <taxon>Canidae</taxon>
        <taxon>Nyctereutes</taxon>
    </lineage>
</organism>
<comment type="catalytic activity">
    <reaction evidence="18">
        <text>Na(+)(in) = Na(+)(out)</text>
        <dbReference type="Rhea" id="RHEA:34963"/>
        <dbReference type="ChEBI" id="CHEBI:29101"/>
    </reaction>
</comment>
<evidence type="ECO:0000256" key="13">
    <source>
        <dbReference type="ARBA" id="ARBA00023257"/>
    </source>
</evidence>
<keyword evidence="8 19" id="KW-0406">Ion transport</keyword>
<feature type="chain" id="PRO_5033098978" evidence="19">
    <location>
        <begin position="20"/>
        <end position="517"/>
    </location>
</feature>
<dbReference type="Gene3D" id="2.70.170.10">
    <property type="entry name" value="Neurotransmitter-gated ion-channel ligand-binding domain"/>
    <property type="match status" value="1"/>
</dbReference>
<feature type="transmembrane region" description="Helical" evidence="19">
    <location>
        <begin position="306"/>
        <end position="327"/>
    </location>
</feature>
<protein>
    <submittedName>
        <fullName evidence="21">(raccoon dog) hypothetical protein</fullName>
    </submittedName>
</protein>
<dbReference type="Proteomes" id="UP000645828">
    <property type="component" value="Unassembled WGS sequence"/>
</dbReference>
<dbReference type="PRINTS" id="PR00254">
    <property type="entry name" value="NICOTINICR"/>
</dbReference>
<comment type="caution">
    <text evidence="19">Lacks conserved residue(s) required for the propagation of feature annotation.</text>
</comment>
<dbReference type="InterPro" id="IPR036734">
    <property type="entry name" value="Neur_chan_lig-bd_sf"/>
</dbReference>
<dbReference type="EMBL" id="CAJHUB010000762">
    <property type="protein sequence ID" value="CAD7686781.1"/>
    <property type="molecule type" value="Genomic_DNA"/>
</dbReference>
<evidence type="ECO:0000256" key="5">
    <source>
        <dbReference type="ARBA" id="ARBA00022729"/>
    </source>
</evidence>
<evidence type="ECO:0000256" key="17">
    <source>
        <dbReference type="ARBA" id="ARBA00034430"/>
    </source>
</evidence>
<evidence type="ECO:0000256" key="1">
    <source>
        <dbReference type="ARBA" id="ARBA00003328"/>
    </source>
</evidence>
<evidence type="ECO:0000256" key="7">
    <source>
        <dbReference type="ARBA" id="ARBA00023018"/>
    </source>
</evidence>
<dbReference type="FunFam" id="1.20.58.390:FF:000036">
    <property type="entry name" value="Nicotinic acetylcholine receptor subunit gamma"/>
    <property type="match status" value="1"/>
</dbReference>
<comment type="function">
    <text evidence="1">After binding acetylcholine, the AChR responds by an extensive change in conformation that affects all subunits and leads to opening of an ion-conducting channel across the plasma membrane.</text>
</comment>
<dbReference type="Pfam" id="PF02931">
    <property type="entry name" value="Neur_chan_LBD"/>
    <property type="match status" value="1"/>
</dbReference>
<feature type="signal peptide" evidence="19">
    <location>
        <begin position="1"/>
        <end position="19"/>
    </location>
</feature>
<reference evidence="21" key="1">
    <citation type="submission" date="2020-12" db="EMBL/GenBank/DDBJ databases">
        <authorList>
            <consortium name="Molecular Ecology Group"/>
        </authorList>
    </citation>
    <scope>NUCLEOTIDE SEQUENCE</scope>
    <source>
        <strain evidence="21">TBG_1078</strain>
    </source>
</reference>
<keyword evidence="10" id="KW-1015">Disulfide bond</keyword>
<evidence type="ECO:0000313" key="22">
    <source>
        <dbReference type="Proteomes" id="UP000645828"/>
    </source>
</evidence>
<dbReference type="InterPro" id="IPR002394">
    <property type="entry name" value="Nicotinic_acetylcholine_rcpt"/>
</dbReference>
<evidence type="ECO:0000256" key="3">
    <source>
        <dbReference type="ARBA" id="ARBA00022475"/>
    </source>
</evidence>
<keyword evidence="11" id="KW-0675">Receptor</keyword>
<keyword evidence="7" id="KW-0770">Synapse</keyword>
<dbReference type="GO" id="GO:0022848">
    <property type="term" value="F:acetylcholine-gated monoatomic cation-selective channel activity"/>
    <property type="evidence" value="ECO:0007669"/>
    <property type="project" value="InterPro"/>
</dbReference>
<comment type="subcellular location">
    <subcellularLocation>
        <location evidence="16">Postsynaptic cell membrane</location>
        <topology evidence="16">Multi-pass membrane protein</topology>
    </subcellularLocation>
</comment>
<dbReference type="PRINTS" id="PR00252">
    <property type="entry name" value="NRIONCHANNEL"/>
</dbReference>
<evidence type="ECO:0000259" key="20">
    <source>
        <dbReference type="Pfam" id="PF02931"/>
    </source>
</evidence>
<dbReference type="InterPro" id="IPR038050">
    <property type="entry name" value="Neuro_actylchol_rec"/>
</dbReference>
<keyword evidence="2 19" id="KW-0813">Transport</keyword>
<evidence type="ECO:0000256" key="16">
    <source>
        <dbReference type="ARBA" id="ARBA00034104"/>
    </source>
</evidence>
<evidence type="ECO:0000256" key="19">
    <source>
        <dbReference type="RuleBase" id="RU000687"/>
    </source>
</evidence>
<name>A0A811ZDE8_NYCPR</name>
<evidence type="ECO:0000256" key="12">
    <source>
        <dbReference type="ARBA" id="ARBA00023180"/>
    </source>
</evidence>
<keyword evidence="3" id="KW-1003">Cell membrane</keyword>
<gene>
    <name evidence="21" type="ORF">NYPRO_LOCUS19574</name>
</gene>
<proteinExistence type="inferred from homology"/>
<evidence type="ECO:0000256" key="2">
    <source>
        <dbReference type="ARBA" id="ARBA00022448"/>
    </source>
</evidence>
<evidence type="ECO:0000256" key="15">
    <source>
        <dbReference type="ARBA" id="ARBA00023303"/>
    </source>
</evidence>
<keyword evidence="6 19" id="KW-1133">Transmembrane helix</keyword>
<keyword evidence="5 19" id="KW-0732">Signal</keyword>
<dbReference type="SUPFAM" id="SSF90112">
    <property type="entry name" value="Neurotransmitter-gated ion-channel transmembrane pore"/>
    <property type="match status" value="1"/>
</dbReference>
<accession>A0A811ZDE8</accession>
<evidence type="ECO:0000256" key="11">
    <source>
        <dbReference type="ARBA" id="ARBA00023170"/>
    </source>
</evidence>
<feature type="domain" description="Neurotransmitter-gated ion-channel ligand-binding" evidence="20">
    <location>
        <begin position="91"/>
        <end position="274"/>
    </location>
</feature>
<sequence>MLRGQGLLLLPPLLAVCLGVDSGGQEPGGAWSRGPRPQGTEGLEAFEAFSHPQRPNSLYHTLLWPPPLSAPRPLWPGSLLAVAGAEARNQEERLLADLMHNYNPHLRPAEHDSDVVNVSLKLTLTNLISLNEREEALTTNVWIEMQWCDYRLRWDPQDYEDLWVLRVPSTMVWRPDIVLENNVDGVFEVALYCNVLVSPDGCVYWLPPAIFRSSCPVSVTYFPFDWQNCSLVFQSQTYSTNEINLQLSQEDGQTIEWIFIDPEAFTAGGQKCTVAINVLLAQTVFLFLVAKKVPETSQAVPLISKYLTFLLAVTILIVVNAVVVLNVSLRSPHTHSMAHGVRKVFLRLLPQLLRMHVRPPAPAAVRDTRRQLQNGSSLAWPITAGEDTALCLPRSELLFRQRQRNGLVRAALEKLEKGPEPGQSQELCGSLKQAAPAIQACVEACNLIALARHQQSHFDSGSEEWFLVGRVLDRVCFLAMLSLFVCGTAGIFLMAHYNQVPALPFPGDPRSYLPSPD</sequence>
<dbReference type="PROSITE" id="PS00236">
    <property type="entry name" value="NEUROTR_ION_CHANNEL"/>
    <property type="match status" value="1"/>
</dbReference>
<dbReference type="InterPro" id="IPR006201">
    <property type="entry name" value="Neur_channel"/>
</dbReference>
<evidence type="ECO:0000256" key="8">
    <source>
        <dbReference type="ARBA" id="ARBA00023065"/>
    </source>
</evidence>
<evidence type="ECO:0000256" key="4">
    <source>
        <dbReference type="ARBA" id="ARBA00022692"/>
    </source>
</evidence>
<dbReference type="InterPro" id="IPR036719">
    <property type="entry name" value="Neuro-gated_channel_TM_sf"/>
</dbReference>
<keyword evidence="14" id="KW-1071">Ligand-gated ion channel</keyword>
<dbReference type="FunFam" id="2.70.170.10:FF:000012">
    <property type="entry name" value="Nicotinic acetylcholine receptor subunit gamma"/>
    <property type="match status" value="1"/>
</dbReference>
<evidence type="ECO:0000256" key="14">
    <source>
        <dbReference type="ARBA" id="ARBA00023286"/>
    </source>
</evidence>
<keyword evidence="4 19" id="KW-0812">Transmembrane</keyword>
<dbReference type="Gene3D" id="1.20.58.390">
    <property type="entry name" value="Neurotransmitter-gated ion-channel transmembrane domain"/>
    <property type="match status" value="1"/>
</dbReference>
<keyword evidence="13" id="KW-0628">Postsynaptic cell membrane</keyword>
<comment type="caution">
    <text evidence="21">The sequence shown here is derived from an EMBL/GenBank/DDBJ whole genome shotgun (WGS) entry which is preliminary data.</text>
</comment>
<evidence type="ECO:0000256" key="10">
    <source>
        <dbReference type="ARBA" id="ARBA00023157"/>
    </source>
</evidence>
<keyword evidence="15 19" id="KW-0407">Ion channel</keyword>
<keyword evidence="9 19" id="KW-0472">Membrane</keyword>
<dbReference type="SUPFAM" id="SSF63712">
    <property type="entry name" value="Nicotinic receptor ligand binding domain-like"/>
    <property type="match status" value="1"/>
</dbReference>
<dbReference type="InterPro" id="IPR006202">
    <property type="entry name" value="Neur_chan_lig-bd"/>
</dbReference>
<evidence type="ECO:0000256" key="6">
    <source>
        <dbReference type="ARBA" id="ARBA00022989"/>
    </source>
</evidence>
<comment type="catalytic activity">
    <reaction evidence="17">
        <text>K(+)(in) = K(+)(out)</text>
        <dbReference type="Rhea" id="RHEA:29463"/>
        <dbReference type="ChEBI" id="CHEBI:29103"/>
    </reaction>
</comment>
<dbReference type="GO" id="GO:0045211">
    <property type="term" value="C:postsynaptic membrane"/>
    <property type="evidence" value="ECO:0007669"/>
    <property type="project" value="UniProtKB-SubCell"/>
</dbReference>
<feature type="transmembrane region" description="Helical" evidence="19">
    <location>
        <begin position="475"/>
        <end position="497"/>
    </location>
</feature>
<evidence type="ECO:0000313" key="21">
    <source>
        <dbReference type="EMBL" id="CAD7686781.1"/>
    </source>
</evidence>
<dbReference type="GO" id="GO:0004888">
    <property type="term" value="F:transmembrane signaling receptor activity"/>
    <property type="evidence" value="ECO:0007669"/>
    <property type="project" value="InterPro"/>
</dbReference>
<evidence type="ECO:0000256" key="9">
    <source>
        <dbReference type="ARBA" id="ARBA00023136"/>
    </source>
</evidence>
<dbReference type="PANTHER" id="PTHR18945">
    <property type="entry name" value="NEUROTRANSMITTER GATED ION CHANNEL"/>
    <property type="match status" value="1"/>
</dbReference>